<feature type="binding site" evidence="3">
    <location>
        <position position="288"/>
    </location>
    <ligand>
        <name>Mg(2+)</name>
        <dbReference type="ChEBI" id="CHEBI:18420"/>
        <label>1</label>
    </ligand>
</feature>
<dbReference type="AlphaFoldDB" id="A0A4Y7RKH5"/>
<dbReference type="InterPro" id="IPR050792">
    <property type="entry name" value="ADP-ribosylglycohydrolase"/>
</dbReference>
<dbReference type="InterPro" id="IPR036705">
    <property type="entry name" value="Ribosyl_crysJ1_sf"/>
</dbReference>
<dbReference type="Gene3D" id="1.10.4080.10">
    <property type="entry name" value="ADP-ribosylation/Crystallin J1"/>
    <property type="match status" value="1"/>
</dbReference>
<feature type="binding site" evidence="3">
    <location>
        <position position="59"/>
    </location>
    <ligand>
        <name>Mg(2+)</name>
        <dbReference type="ChEBI" id="CHEBI:18420"/>
        <label>1</label>
    </ligand>
</feature>
<comment type="cofactor">
    <cofactor evidence="3">
        <name>Mg(2+)</name>
        <dbReference type="ChEBI" id="CHEBI:18420"/>
    </cofactor>
    <text evidence="3">Binds 2 magnesium ions per subunit.</text>
</comment>
<dbReference type="InterPro" id="IPR005502">
    <property type="entry name" value="Ribosyl_crysJ1"/>
</dbReference>
<evidence type="ECO:0000256" key="1">
    <source>
        <dbReference type="ARBA" id="ARBA00010702"/>
    </source>
</evidence>
<organism evidence="4 5">
    <name type="scientific">Pelotomaculum propionicicum</name>
    <dbReference type="NCBI Taxonomy" id="258475"/>
    <lineage>
        <taxon>Bacteria</taxon>
        <taxon>Bacillati</taxon>
        <taxon>Bacillota</taxon>
        <taxon>Clostridia</taxon>
        <taxon>Eubacteriales</taxon>
        <taxon>Desulfotomaculaceae</taxon>
        <taxon>Pelotomaculum</taxon>
    </lineage>
</organism>
<keyword evidence="3" id="KW-0479">Metal-binding</keyword>
<dbReference type="Pfam" id="PF03747">
    <property type="entry name" value="ADP_ribosyl_GH"/>
    <property type="match status" value="1"/>
</dbReference>
<dbReference type="PANTHER" id="PTHR16222:SF24">
    <property type="entry name" value="ADP-RIBOSYLHYDROLASE ARH3"/>
    <property type="match status" value="1"/>
</dbReference>
<dbReference type="EMBL" id="QFFZ01000054">
    <property type="protein sequence ID" value="TEB09239.1"/>
    <property type="molecule type" value="Genomic_DNA"/>
</dbReference>
<dbReference type="PANTHER" id="PTHR16222">
    <property type="entry name" value="ADP-RIBOSYLGLYCOHYDROLASE"/>
    <property type="match status" value="1"/>
</dbReference>
<dbReference type="RefSeq" id="WP_192902978.1">
    <property type="nucleotide sequence ID" value="NZ_QFFZ01000054.1"/>
</dbReference>
<keyword evidence="5" id="KW-1185">Reference proteome</keyword>
<comment type="caution">
    <text evidence="4">The sequence shown here is derived from an EMBL/GenBank/DDBJ whole genome shotgun (WGS) entry which is preliminary data.</text>
</comment>
<evidence type="ECO:0000313" key="4">
    <source>
        <dbReference type="EMBL" id="TEB09239.1"/>
    </source>
</evidence>
<evidence type="ECO:0000313" key="5">
    <source>
        <dbReference type="Proteomes" id="UP000297597"/>
    </source>
</evidence>
<evidence type="ECO:0000256" key="3">
    <source>
        <dbReference type="PIRSR" id="PIRSR605502-1"/>
    </source>
</evidence>
<gene>
    <name evidence="4" type="ORF">Pmgp_03278</name>
</gene>
<dbReference type="GO" id="GO:0046872">
    <property type="term" value="F:metal ion binding"/>
    <property type="evidence" value="ECO:0007669"/>
    <property type="project" value="UniProtKB-KW"/>
</dbReference>
<proteinExistence type="inferred from homology"/>
<reference evidence="4 5" key="1">
    <citation type="journal article" date="2018" name="Environ. Microbiol.">
        <title>Novel energy conservation strategies and behaviour of Pelotomaculum schinkii driving syntrophic propionate catabolism.</title>
        <authorList>
            <person name="Hidalgo-Ahumada C.A.P."/>
            <person name="Nobu M.K."/>
            <person name="Narihiro T."/>
            <person name="Tamaki H."/>
            <person name="Liu W.T."/>
            <person name="Kamagata Y."/>
            <person name="Stams A.J.M."/>
            <person name="Imachi H."/>
            <person name="Sousa D.Z."/>
        </authorList>
    </citation>
    <scope>NUCLEOTIDE SEQUENCE [LARGE SCALE GENOMIC DNA]</scope>
    <source>
        <strain evidence="4 5">MGP</strain>
    </source>
</reference>
<feature type="binding site" evidence="3">
    <location>
        <position position="61"/>
    </location>
    <ligand>
        <name>Mg(2+)</name>
        <dbReference type="ChEBI" id="CHEBI:18420"/>
        <label>1</label>
    </ligand>
</feature>
<comment type="similarity">
    <text evidence="1">Belongs to the ADP-ribosylglycohydrolase family.</text>
</comment>
<accession>A0A4Y7RKH5</accession>
<name>A0A4Y7RKH5_9FIRM</name>
<sequence>MFDKIQGSLFGAAIGSAMGSATAFRSMEQIHEKFHGYVTDFFQPPDDTFARGQEAGEVSGDFYHTYILAKHLVAAGGQASKELGEAALITWAEQPRWFEAFADPTTRHVINKLKSSTLPPRHRLYMSHYFALSANGAAVKIFPVGLMRPGQIEKALDDAIAVSMAVYDDAYSISGACAIAAAVCEAMKPGSKLYDVVQAGLYGAREGERRGREIARQYPGPSVRKRMEMAIEIGLRSGSVQSKMAELADCIGSGIAVAEAVPAVFGLLVANGGNTMDSIYSGVNIGNDTTAAATMLGAITGALHGVNSVGAEHRRVITEKNQLDIPGLAREMLALNE</sequence>
<dbReference type="SUPFAM" id="SSF101478">
    <property type="entry name" value="ADP-ribosylglycohydrolase"/>
    <property type="match status" value="1"/>
</dbReference>
<evidence type="ECO:0008006" key="6">
    <source>
        <dbReference type="Google" id="ProtNLM"/>
    </source>
</evidence>
<dbReference type="Proteomes" id="UP000297597">
    <property type="component" value="Unassembled WGS sequence"/>
</dbReference>
<dbReference type="GO" id="GO:0016787">
    <property type="term" value="F:hydrolase activity"/>
    <property type="evidence" value="ECO:0007669"/>
    <property type="project" value="UniProtKB-KW"/>
</dbReference>
<keyword evidence="2" id="KW-0378">Hydrolase</keyword>
<protein>
    <recommendedName>
        <fullName evidence="6">ADP-ribosylglycohydrolase</fullName>
    </recommendedName>
</protein>
<evidence type="ECO:0000256" key="2">
    <source>
        <dbReference type="ARBA" id="ARBA00022801"/>
    </source>
</evidence>
<keyword evidence="3" id="KW-0460">Magnesium</keyword>